<dbReference type="InterPro" id="IPR007492">
    <property type="entry name" value="LytTR_DNA-bd_dom"/>
</dbReference>
<organism evidence="4 5">
    <name type="scientific">Leptobacterium flavescens</name>
    <dbReference type="NCBI Taxonomy" id="472055"/>
    <lineage>
        <taxon>Bacteria</taxon>
        <taxon>Pseudomonadati</taxon>
        <taxon>Bacteroidota</taxon>
        <taxon>Flavobacteriia</taxon>
        <taxon>Flavobacteriales</taxon>
        <taxon>Flavobacteriaceae</taxon>
        <taxon>Leptobacterium</taxon>
    </lineage>
</organism>
<dbReference type="Gene3D" id="3.40.50.2300">
    <property type="match status" value="1"/>
</dbReference>
<protein>
    <submittedName>
        <fullName evidence="4">Response regulator</fullName>
    </submittedName>
</protein>
<dbReference type="FunFam" id="2.40.50.1020:FF:000004">
    <property type="entry name" value="DNA-binding response regulator"/>
    <property type="match status" value="1"/>
</dbReference>
<feature type="domain" description="HTH LytTR-type" evidence="3">
    <location>
        <begin position="136"/>
        <end position="236"/>
    </location>
</feature>
<feature type="domain" description="Response regulatory" evidence="2">
    <location>
        <begin position="4"/>
        <end position="116"/>
    </location>
</feature>
<dbReference type="InterPro" id="IPR001789">
    <property type="entry name" value="Sig_transdc_resp-reg_receiver"/>
</dbReference>
<reference evidence="4 5" key="1">
    <citation type="submission" date="2020-01" db="EMBL/GenBank/DDBJ databases">
        <title>Leptobacterium flavescens.</title>
        <authorList>
            <person name="Wang G."/>
        </authorList>
    </citation>
    <scope>NUCLEOTIDE SEQUENCE [LARGE SCALE GENOMIC DNA]</scope>
    <source>
        <strain evidence="4 5">KCTC 22160</strain>
    </source>
</reference>
<evidence type="ECO:0000259" key="3">
    <source>
        <dbReference type="PROSITE" id="PS50930"/>
    </source>
</evidence>
<feature type="modified residue" description="4-aspartylphosphate" evidence="1">
    <location>
        <position position="55"/>
    </location>
</feature>
<dbReference type="PROSITE" id="PS50930">
    <property type="entry name" value="HTH_LYTTR"/>
    <property type="match status" value="1"/>
</dbReference>
<dbReference type="Pfam" id="PF04397">
    <property type="entry name" value="LytTR"/>
    <property type="match status" value="1"/>
</dbReference>
<sequence>MTLSCILIDDEPLALDLMEGYVKSTPFLKLVAKCNNAITAIEILEKETVDLVFTDIQMPNLSGIEFSKIILDKGIKIIFTTAFEEFALEGYKVNAIDYLVKPINYPEFFSAANKARQQITTSSSHTDTTNYTDDYIFVKSEYKLIKVELKDLIYVEGLKDYLKLYTVNSEKPILTLKTMKSLDEELSGKNFMRVHQSYMVNLKKITTIERNRIVFGDKYIPISEKYKESFQKFIDASFLK</sequence>
<accession>A0A6P0UJP8</accession>
<keyword evidence="5" id="KW-1185">Reference proteome</keyword>
<comment type="caution">
    <text evidence="4">The sequence shown here is derived from an EMBL/GenBank/DDBJ whole genome shotgun (WGS) entry which is preliminary data.</text>
</comment>
<dbReference type="PROSITE" id="PS50110">
    <property type="entry name" value="RESPONSE_REGULATORY"/>
    <property type="match status" value="1"/>
</dbReference>
<evidence type="ECO:0000259" key="2">
    <source>
        <dbReference type="PROSITE" id="PS50110"/>
    </source>
</evidence>
<dbReference type="PANTHER" id="PTHR37299">
    <property type="entry name" value="TRANSCRIPTIONAL REGULATOR-RELATED"/>
    <property type="match status" value="1"/>
</dbReference>
<dbReference type="AlphaFoldDB" id="A0A6P0UJP8"/>
<dbReference type="RefSeq" id="WP_163605136.1">
    <property type="nucleotide sequence ID" value="NZ_JAABOO010000001.1"/>
</dbReference>
<keyword evidence="1" id="KW-0597">Phosphoprotein</keyword>
<dbReference type="InterPro" id="IPR011006">
    <property type="entry name" value="CheY-like_superfamily"/>
</dbReference>
<dbReference type="Gene3D" id="2.40.50.1020">
    <property type="entry name" value="LytTr DNA-binding domain"/>
    <property type="match status" value="1"/>
</dbReference>
<dbReference type="SUPFAM" id="SSF52172">
    <property type="entry name" value="CheY-like"/>
    <property type="match status" value="1"/>
</dbReference>
<evidence type="ECO:0000256" key="1">
    <source>
        <dbReference type="PROSITE-ProRule" id="PRU00169"/>
    </source>
</evidence>
<dbReference type="SMART" id="SM00448">
    <property type="entry name" value="REC"/>
    <property type="match status" value="1"/>
</dbReference>
<dbReference type="InterPro" id="IPR046947">
    <property type="entry name" value="LytR-like"/>
</dbReference>
<dbReference type="Pfam" id="PF00072">
    <property type="entry name" value="Response_reg"/>
    <property type="match status" value="1"/>
</dbReference>
<dbReference type="GO" id="GO:0003677">
    <property type="term" value="F:DNA binding"/>
    <property type="evidence" value="ECO:0007669"/>
    <property type="project" value="InterPro"/>
</dbReference>
<evidence type="ECO:0000313" key="4">
    <source>
        <dbReference type="EMBL" id="NER12099.1"/>
    </source>
</evidence>
<proteinExistence type="predicted"/>
<evidence type="ECO:0000313" key="5">
    <source>
        <dbReference type="Proteomes" id="UP000468581"/>
    </source>
</evidence>
<name>A0A6P0UJP8_9FLAO</name>
<dbReference type="Proteomes" id="UP000468581">
    <property type="component" value="Unassembled WGS sequence"/>
</dbReference>
<gene>
    <name evidence="4" type="ORF">GWK08_01475</name>
</gene>
<dbReference type="PANTHER" id="PTHR37299:SF1">
    <property type="entry name" value="STAGE 0 SPORULATION PROTEIN A HOMOLOG"/>
    <property type="match status" value="1"/>
</dbReference>
<dbReference type="SMART" id="SM00850">
    <property type="entry name" value="LytTR"/>
    <property type="match status" value="1"/>
</dbReference>
<dbReference type="GO" id="GO:0000156">
    <property type="term" value="F:phosphorelay response regulator activity"/>
    <property type="evidence" value="ECO:0007669"/>
    <property type="project" value="InterPro"/>
</dbReference>
<dbReference type="EMBL" id="JAABOO010000001">
    <property type="protein sequence ID" value="NER12099.1"/>
    <property type="molecule type" value="Genomic_DNA"/>
</dbReference>